<keyword evidence="1" id="KW-0547">Nucleotide-binding</keyword>
<evidence type="ECO:0000313" key="2">
    <source>
        <dbReference type="Proteomes" id="UP000008909"/>
    </source>
</evidence>
<organism evidence="1 2">
    <name type="scientific">Clonorchis sinensis</name>
    <name type="common">Chinese liver fluke</name>
    <dbReference type="NCBI Taxonomy" id="79923"/>
    <lineage>
        <taxon>Eukaryota</taxon>
        <taxon>Metazoa</taxon>
        <taxon>Spiralia</taxon>
        <taxon>Lophotrochozoa</taxon>
        <taxon>Platyhelminthes</taxon>
        <taxon>Trematoda</taxon>
        <taxon>Digenea</taxon>
        <taxon>Opisthorchiida</taxon>
        <taxon>Opisthorchiata</taxon>
        <taxon>Opisthorchiidae</taxon>
        <taxon>Clonorchis</taxon>
    </lineage>
</organism>
<evidence type="ECO:0000313" key="1">
    <source>
        <dbReference type="EMBL" id="GAA47257.1"/>
    </source>
</evidence>
<dbReference type="AlphaFoldDB" id="G7Y2S0"/>
<keyword evidence="1" id="KW-0067">ATP-binding</keyword>
<gene>
    <name evidence="1" type="ORF">CLF_100138</name>
</gene>
<dbReference type="Proteomes" id="UP000008909">
    <property type="component" value="Unassembled WGS sequence"/>
</dbReference>
<proteinExistence type="predicted"/>
<keyword evidence="2" id="KW-1185">Reference proteome</keyword>
<sequence>MSDINDHWEKIFKALLKVGTSVCGTAQPTSSKHCISDRTVYLLETRRQILPGRNHNSNRRQVKLSIRADREAWWTRKAEEMEDAKNAGKSASCFT</sequence>
<protein>
    <submittedName>
        <fullName evidence="1">ATP-binding cassette transporter</fullName>
    </submittedName>
</protein>
<dbReference type="GO" id="GO:0005524">
    <property type="term" value="F:ATP binding"/>
    <property type="evidence" value="ECO:0007669"/>
    <property type="project" value="UniProtKB-KW"/>
</dbReference>
<reference key="2">
    <citation type="submission" date="2011-10" db="EMBL/GenBank/DDBJ databases">
        <title>The genome and transcriptome sequence of Clonorchis sinensis provide insights into the carcinogenic liver fluke.</title>
        <authorList>
            <person name="Wang X."/>
            <person name="Huang Y."/>
            <person name="Chen W."/>
            <person name="Liu H."/>
            <person name="Guo L."/>
            <person name="Chen Y."/>
            <person name="Luo F."/>
            <person name="Zhou W."/>
            <person name="Sun J."/>
            <person name="Mao Q."/>
            <person name="Liang P."/>
            <person name="Zhou C."/>
            <person name="Tian Y."/>
            <person name="Men J."/>
            <person name="Lv X."/>
            <person name="Huang L."/>
            <person name="Zhou J."/>
            <person name="Hu Y."/>
            <person name="Li R."/>
            <person name="Zhang F."/>
            <person name="Lei H."/>
            <person name="Li X."/>
            <person name="Hu X."/>
            <person name="Liang C."/>
            <person name="Xu J."/>
            <person name="Wu Z."/>
            <person name="Yu X."/>
        </authorList>
    </citation>
    <scope>NUCLEOTIDE SEQUENCE</scope>
    <source>
        <strain>Henan</strain>
    </source>
</reference>
<accession>G7Y2S0</accession>
<dbReference type="EMBL" id="DF142831">
    <property type="protein sequence ID" value="GAA47257.1"/>
    <property type="molecule type" value="Genomic_DNA"/>
</dbReference>
<reference evidence="1" key="1">
    <citation type="journal article" date="2011" name="Genome Biol.">
        <title>The draft genome of the carcinogenic human liver fluke Clonorchis sinensis.</title>
        <authorList>
            <person name="Wang X."/>
            <person name="Chen W."/>
            <person name="Huang Y."/>
            <person name="Sun J."/>
            <person name="Men J."/>
            <person name="Liu H."/>
            <person name="Luo F."/>
            <person name="Guo L."/>
            <person name="Lv X."/>
            <person name="Deng C."/>
            <person name="Zhou C."/>
            <person name="Fan Y."/>
            <person name="Li X."/>
            <person name="Huang L."/>
            <person name="Hu Y."/>
            <person name="Liang C."/>
            <person name="Hu X."/>
            <person name="Xu J."/>
            <person name="Yu X."/>
        </authorList>
    </citation>
    <scope>NUCLEOTIDE SEQUENCE [LARGE SCALE GENOMIC DNA]</scope>
    <source>
        <strain evidence="1">Henan</strain>
    </source>
</reference>
<name>G7Y2S0_CLOSI</name>